<dbReference type="Proteomes" id="UP000248918">
    <property type="component" value="Unassembled WGS sequence"/>
</dbReference>
<comment type="caution">
    <text evidence="2">The sequence shown here is derived from an EMBL/GenBank/DDBJ whole genome shotgun (WGS) entry which is preliminary data.</text>
</comment>
<sequence>MTFRAYTLIDGYPIAWESDNYDRWLFEHDDRIIRTRPKGQRHETIHALPEDPSEWIELETDYLYVTTAQILRKRLDRTWGYNRRELQAEFNRYRKLILEQDPPRFCYGEGLVHTIALPERAEILRATTLDDWLAGLKEVIRRRLTAVNEPIKLTPDSPNSDLNKLVEIIIADYAPKDYDLLPGHPLWGFPCRRFEHLAVAVLEVVPDNAECVLDVTELVKNEYAYCFEDLILANEGSAPV</sequence>
<dbReference type="RefSeq" id="WP_167444575.1">
    <property type="nucleotide sequence ID" value="NZ_CADFFP010000007.1"/>
</dbReference>
<feature type="domain" description="HEPN/Toprim N-terminal" evidence="1">
    <location>
        <begin position="9"/>
        <end position="235"/>
    </location>
</feature>
<dbReference type="EMBL" id="QLTK01000010">
    <property type="protein sequence ID" value="RAS29758.1"/>
    <property type="molecule type" value="Genomic_DNA"/>
</dbReference>
<dbReference type="Pfam" id="PF18871">
    <property type="entry name" value="HEPN_Toprim_N"/>
    <property type="match status" value="1"/>
</dbReference>
<name>A0A329C5N9_9BURK</name>
<organism evidence="2 3">
    <name type="scientific">Paraburkholderia bryophila</name>
    <dbReference type="NCBI Taxonomy" id="420952"/>
    <lineage>
        <taxon>Bacteria</taxon>
        <taxon>Pseudomonadati</taxon>
        <taxon>Pseudomonadota</taxon>
        <taxon>Betaproteobacteria</taxon>
        <taxon>Burkholderiales</taxon>
        <taxon>Burkholderiaceae</taxon>
        <taxon>Paraburkholderia</taxon>
    </lineage>
</organism>
<evidence type="ECO:0000313" key="3">
    <source>
        <dbReference type="Proteomes" id="UP000248918"/>
    </source>
</evidence>
<evidence type="ECO:0000313" key="2">
    <source>
        <dbReference type="EMBL" id="RAS29758.1"/>
    </source>
</evidence>
<gene>
    <name evidence="2" type="ORF">BX591_11033</name>
</gene>
<protein>
    <recommendedName>
        <fullName evidence="1">HEPN/Toprim N-terminal domain-containing protein</fullName>
    </recommendedName>
</protein>
<accession>A0A329C5N9</accession>
<dbReference type="InterPro" id="IPR041487">
    <property type="entry name" value="HEPN/Toprim-NTD1"/>
</dbReference>
<reference evidence="2 3" key="1">
    <citation type="submission" date="2018-06" db="EMBL/GenBank/DDBJ databases">
        <title>Genomic Encyclopedia of Type Strains, Phase III (KMG-III): the genomes of soil and plant-associated and newly described type strains.</title>
        <authorList>
            <person name="Whitman W."/>
        </authorList>
    </citation>
    <scope>NUCLEOTIDE SEQUENCE [LARGE SCALE GENOMIC DNA]</scope>
    <source>
        <strain evidence="2 3">LMG 23644</strain>
    </source>
</reference>
<proteinExistence type="predicted"/>
<evidence type="ECO:0000259" key="1">
    <source>
        <dbReference type="Pfam" id="PF18871"/>
    </source>
</evidence>
<dbReference type="AlphaFoldDB" id="A0A329C5N9"/>